<dbReference type="EMBL" id="QXGE01002053">
    <property type="protein sequence ID" value="KAE9285398.1"/>
    <property type="molecule type" value="Genomic_DNA"/>
</dbReference>
<dbReference type="EMBL" id="QXFX01002047">
    <property type="protein sequence ID" value="KAE9081383.1"/>
    <property type="molecule type" value="Genomic_DNA"/>
</dbReference>
<evidence type="ECO:0000313" key="7">
    <source>
        <dbReference type="EMBL" id="KAE9190960.1"/>
    </source>
</evidence>
<evidence type="ECO:0000313" key="9">
    <source>
        <dbReference type="EMBL" id="KAE9285398.1"/>
    </source>
</evidence>
<evidence type="ECO:0000313" key="18">
    <source>
        <dbReference type="Proteomes" id="UP000476176"/>
    </source>
</evidence>
<evidence type="ECO:0000313" key="11">
    <source>
        <dbReference type="Proteomes" id="UP000429523"/>
    </source>
</evidence>
<dbReference type="EMBL" id="QXGA01002081">
    <property type="protein sequence ID" value="KAE9104245.1"/>
    <property type="molecule type" value="Genomic_DNA"/>
</dbReference>
<sequence length="66" mass="7087">MGACVPTLRSGASGLSFVSSWLDTVGQVDACPAWHPQRAVHVLLDSVPMDSIRHACQQSRPSQLID</sequence>
<dbReference type="EMBL" id="QXGB01002095">
    <property type="protein sequence ID" value="KAE9181635.1"/>
    <property type="molecule type" value="Genomic_DNA"/>
</dbReference>
<dbReference type="Proteomes" id="UP000441208">
    <property type="component" value="Unassembled WGS sequence"/>
</dbReference>
<dbReference type="Proteomes" id="UP000437068">
    <property type="component" value="Unassembled WGS sequence"/>
</dbReference>
<organism evidence="8 14">
    <name type="scientific">Phytophthora fragariae</name>
    <dbReference type="NCBI Taxonomy" id="53985"/>
    <lineage>
        <taxon>Eukaryota</taxon>
        <taxon>Sar</taxon>
        <taxon>Stramenopiles</taxon>
        <taxon>Oomycota</taxon>
        <taxon>Peronosporomycetes</taxon>
        <taxon>Peronosporales</taxon>
        <taxon>Peronosporaceae</taxon>
        <taxon>Phytophthora</taxon>
    </lineage>
</organism>
<dbReference type="Proteomes" id="UP000440732">
    <property type="component" value="Unassembled WGS sequence"/>
</dbReference>
<dbReference type="EMBL" id="QXFW01001832">
    <property type="protein sequence ID" value="KAE8985250.1"/>
    <property type="molecule type" value="Genomic_DNA"/>
</dbReference>
<evidence type="ECO:0000313" key="10">
    <source>
        <dbReference type="EMBL" id="KAE9309919.1"/>
    </source>
</evidence>
<dbReference type="AlphaFoldDB" id="A0A6A3X7E6"/>
<reference evidence="11 12" key="1">
    <citation type="submission" date="2018-08" db="EMBL/GenBank/DDBJ databases">
        <title>Genomic investigation of the strawberry pathogen Phytophthora fragariae indicates pathogenicity is determined by transcriptional variation in three key races.</title>
        <authorList>
            <person name="Adams T.M."/>
            <person name="Armitage A.D."/>
            <person name="Sobczyk M.K."/>
            <person name="Bates H.J."/>
            <person name="Dunwell J.M."/>
            <person name="Nellist C.F."/>
            <person name="Harrison R.J."/>
        </authorList>
    </citation>
    <scope>NUCLEOTIDE SEQUENCE [LARGE SCALE GENOMIC DNA]</scope>
    <source>
        <strain evidence="9 13">A4</strain>
        <strain evidence="8 14">BC-1</strain>
        <strain evidence="7 18">BC-23</strain>
        <strain evidence="6 12">NOV-27</strain>
        <strain evidence="5 15">NOV-5</strain>
        <strain evidence="3 16">NOV-71</strain>
        <strain evidence="10 19">NOV-77</strain>
        <strain evidence="1 11">NOV-9</strain>
        <strain evidence="4 20">ONT-3</strain>
        <strain evidence="2 17">SCRP245</strain>
    </source>
</reference>
<dbReference type="Proteomes" id="UP000429523">
    <property type="component" value="Unassembled WGS sequence"/>
</dbReference>
<gene>
    <name evidence="9" type="ORF">PF001_g21930</name>
    <name evidence="8" type="ORF">PF002_g23806</name>
    <name evidence="7" type="ORF">PF004_g21746</name>
    <name evidence="6" type="ORF">PF005_g22808</name>
    <name evidence="5" type="ORF">PF006_g21956</name>
    <name evidence="3" type="ORF">PF007_g22933</name>
    <name evidence="10" type="ORF">PF008_g20573</name>
    <name evidence="1" type="ORF">PF009_g23344</name>
    <name evidence="4" type="ORF">PF010_g22016</name>
    <name evidence="2" type="ORF">PF011_g20463</name>
</gene>
<dbReference type="Proteomes" id="UP000433483">
    <property type="component" value="Unassembled WGS sequence"/>
</dbReference>
<dbReference type="Proteomes" id="UP000486351">
    <property type="component" value="Unassembled WGS sequence"/>
</dbReference>
<dbReference type="Proteomes" id="UP000488956">
    <property type="component" value="Unassembled WGS sequence"/>
</dbReference>
<evidence type="ECO:0000313" key="17">
    <source>
        <dbReference type="Proteomes" id="UP000460718"/>
    </source>
</evidence>
<evidence type="ECO:0000313" key="5">
    <source>
        <dbReference type="EMBL" id="KAE9104245.1"/>
    </source>
</evidence>
<name>A0A6A3X7E6_9STRA</name>
<evidence type="ECO:0000313" key="20">
    <source>
        <dbReference type="Proteomes" id="UP000488956"/>
    </source>
</evidence>
<evidence type="ECO:0000313" key="1">
    <source>
        <dbReference type="EMBL" id="KAE8926468.1"/>
    </source>
</evidence>
<dbReference type="EMBL" id="QXGF01002035">
    <property type="protein sequence ID" value="KAE8926468.1"/>
    <property type="molecule type" value="Genomic_DNA"/>
</dbReference>
<keyword evidence="12" id="KW-1185">Reference proteome</keyword>
<proteinExistence type="predicted"/>
<dbReference type="EMBL" id="QXFZ01002104">
    <property type="protein sequence ID" value="KAE9080716.1"/>
    <property type="molecule type" value="Genomic_DNA"/>
</dbReference>
<evidence type="ECO:0000313" key="15">
    <source>
        <dbReference type="Proteomes" id="UP000440732"/>
    </source>
</evidence>
<dbReference type="Proteomes" id="UP000440367">
    <property type="component" value="Unassembled WGS sequence"/>
</dbReference>
<evidence type="ECO:0000313" key="3">
    <source>
        <dbReference type="EMBL" id="KAE9080716.1"/>
    </source>
</evidence>
<evidence type="ECO:0000313" key="14">
    <source>
        <dbReference type="Proteomes" id="UP000440367"/>
    </source>
</evidence>
<evidence type="ECO:0000313" key="19">
    <source>
        <dbReference type="Proteomes" id="UP000486351"/>
    </source>
</evidence>
<evidence type="ECO:0000313" key="12">
    <source>
        <dbReference type="Proteomes" id="UP000433483"/>
    </source>
</evidence>
<dbReference type="EMBL" id="QXGD01002094">
    <property type="protein sequence ID" value="KAE9193760.1"/>
    <property type="molecule type" value="Genomic_DNA"/>
</dbReference>
<evidence type="ECO:0000313" key="13">
    <source>
        <dbReference type="Proteomes" id="UP000437068"/>
    </source>
</evidence>
<evidence type="ECO:0000313" key="6">
    <source>
        <dbReference type="EMBL" id="KAE9181635.1"/>
    </source>
</evidence>
<dbReference type="Proteomes" id="UP000460718">
    <property type="component" value="Unassembled WGS sequence"/>
</dbReference>
<accession>A0A6A3X7E6</accession>
<evidence type="ECO:0000313" key="4">
    <source>
        <dbReference type="EMBL" id="KAE9081383.1"/>
    </source>
</evidence>
<dbReference type="Proteomes" id="UP000476176">
    <property type="component" value="Unassembled WGS sequence"/>
</dbReference>
<dbReference type="OrthoDB" id="10270872at2759"/>
<evidence type="ECO:0000313" key="16">
    <source>
        <dbReference type="Proteomes" id="UP000441208"/>
    </source>
</evidence>
<evidence type="ECO:0000313" key="2">
    <source>
        <dbReference type="EMBL" id="KAE8985250.1"/>
    </source>
</evidence>
<evidence type="ECO:0000313" key="8">
    <source>
        <dbReference type="EMBL" id="KAE9193760.1"/>
    </source>
</evidence>
<comment type="caution">
    <text evidence="8">The sequence shown here is derived from an EMBL/GenBank/DDBJ whole genome shotgun (WGS) entry which is preliminary data.</text>
</comment>
<dbReference type="EMBL" id="QXGC01002091">
    <property type="protein sequence ID" value="KAE9190960.1"/>
    <property type="molecule type" value="Genomic_DNA"/>
</dbReference>
<dbReference type="EMBL" id="QXFY01001768">
    <property type="protein sequence ID" value="KAE9309919.1"/>
    <property type="molecule type" value="Genomic_DNA"/>
</dbReference>
<protein>
    <submittedName>
        <fullName evidence="8">Uncharacterized protein</fullName>
    </submittedName>
</protein>